<dbReference type="Pfam" id="PF13621">
    <property type="entry name" value="Cupin_8"/>
    <property type="match status" value="1"/>
</dbReference>
<name>A0ABP3NHP5_9GAMM</name>
<dbReference type="InterPro" id="IPR041667">
    <property type="entry name" value="Cupin_8"/>
</dbReference>
<protein>
    <submittedName>
        <fullName evidence="2">Cupin-like domain-containing protein</fullName>
    </submittedName>
</protein>
<dbReference type="SMART" id="SM00558">
    <property type="entry name" value="JmjC"/>
    <property type="match status" value="1"/>
</dbReference>
<dbReference type="EMBL" id="BAAAEO010000002">
    <property type="protein sequence ID" value="GAA0545033.1"/>
    <property type="molecule type" value="Genomic_DNA"/>
</dbReference>
<comment type="caution">
    <text evidence="2">The sequence shown here is derived from an EMBL/GenBank/DDBJ whole genome shotgun (WGS) entry which is preliminary data.</text>
</comment>
<organism evidence="2 3">
    <name type="scientific">Rheinheimera aquimaris</name>
    <dbReference type="NCBI Taxonomy" id="412437"/>
    <lineage>
        <taxon>Bacteria</taxon>
        <taxon>Pseudomonadati</taxon>
        <taxon>Pseudomonadota</taxon>
        <taxon>Gammaproteobacteria</taxon>
        <taxon>Chromatiales</taxon>
        <taxon>Chromatiaceae</taxon>
        <taxon>Rheinheimera</taxon>
    </lineage>
</organism>
<proteinExistence type="predicted"/>
<evidence type="ECO:0000259" key="1">
    <source>
        <dbReference type="PROSITE" id="PS51184"/>
    </source>
</evidence>
<keyword evidence="3" id="KW-1185">Reference proteome</keyword>
<gene>
    <name evidence="2" type="ORF">GCM10009098_10710</name>
</gene>
<evidence type="ECO:0000313" key="2">
    <source>
        <dbReference type="EMBL" id="GAA0545033.1"/>
    </source>
</evidence>
<sequence length="333" mass="37414">MQSIEQIDCDSNFALSTQLSGRTTPLVLRNLVKHWPLVQQALRSDQAVADYLRSLYPGVPVQAFFAEPEAGGRFFYNADMSGFNFSQRQTRLDAVLDGILQHSGCSDAPVFYMGSTTADYCTPGLTAQNPLQLDGVTPLISLWLGNRSHVVAHYDVPDNIACVGAGKRRFTLFAPQQLANLYPGPLDFTPAGQPVSMVDARQPDFARYPKYRDAQQHALVAELEAGDAIYIPSMWWHQVEGLSELNVLVNYWWRQTPSYCGLPTDALLHAMLSIRDLPPSQRQIWQQQFEHYVFNANDQTSAHLPAEKRGVLAPMLEHTARKLRAMLLNRLNR</sequence>
<dbReference type="SUPFAM" id="SSF51197">
    <property type="entry name" value="Clavaminate synthase-like"/>
    <property type="match status" value="1"/>
</dbReference>
<dbReference type="Proteomes" id="UP001501169">
    <property type="component" value="Unassembled WGS sequence"/>
</dbReference>
<dbReference type="PANTHER" id="PTHR12461:SF105">
    <property type="entry name" value="HYPOXIA-INDUCIBLE FACTOR 1-ALPHA INHIBITOR"/>
    <property type="match status" value="1"/>
</dbReference>
<dbReference type="RefSeq" id="WP_226766085.1">
    <property type="nucleotide sequence ID" value="NZ_BAAAEO010000002.1"/>
</dbReference>
<dbReference type="PANTHER" id="PTHR12461">
    <property type="entry name" value="HYPOXIA-INDUCIBLE FACTOR 1 ALPHA INHIBITOR-RELATED"/>
    <property type="match status" value="1"/>
</dbReference>
<dbReference type="InterPro" id="IPR014710">
    <property type="entry name" value="RmlC-like_jellyroll"/>
</dbReference>
<dbReference type="InterPro" id="IPR003347">
    <property type="entry name" value="JmjC_dom"/>
</dbReference>
<dbReference type="Gene3D" id="2.60.120.10">
    <property type="entry name" value="Jelly Rolls"/>
    <property type="match status" value="1"/>
</dbReference>
<accession>A0ABP3NHP5</accession>
<feature type="domain" description="JmjC" evidence="1">
    <location>
        <begin position="85"/>
        <end position="268"/>
    </location>
</feature>
<evidence type="ECO:0000313" key="3">
    <source>
        <dbReference type="Proteomes" id="UP001501169"/>
    </source>
</evidence>
<dbReference type="PROSITE" id="PS51184">
    <property type="entry name" value="JMJC"/>
    <property type="match status" value="1"/>
</dbReference>
<reference evidence="3" key="1">
    <citation type="journal article" date="2019" name="Int. J. Syst. Evol. Microbiol.">
        <title>The Global Catalogue of Microorganisms (GCM) 10K type strain sequencing project: providing services to taxonomists for standard genome sequencing and annotation.</title>
        <authorList>
            <consortium name="The Broad Institute Genomics Platform"/>
            <consortium name="The Broad Institute Genome Sequencing Center for Infectious Disease"/>
            <person name="Wu L."/>
            <person name="Ma J."/>
        </authorList>
    </citation>
    <scope>NUCLEOTIDE SEQUENCE [LARGE SCALE GENOMIC DNA]</scope>
    <source>
        <strain evidence="3">JCM 14331</strain>
    </source>
</reference>